<keyword evidence="3 9" id="KW-0728">SH3 domain</keyword>
<evidence type="ECO:0000313" key="14">
    <source>
        <dbReference type="Proteomes" id="UP001218188"/>
    </source>
</evidence>
<evidence type="ECO:0000313" key="13">
    <source>
        <dbReference type="EMBL" id="KAJ7025522.1"/>
    </source>
</evidence>
<feature type="region of interest" description="Disordered" evidence="10">
    <location>
        <begin position="191"/>
        <end position="262"/>
    </location>
</feature>
<evidence type="ECO:0000256" key="2">
    <source>
        <dbReference type="ARBA" id="ARBA00009739"/>
    </source>
</evidence>
<proteinExistence type="inferred from homology"/>
<evidence type="ECO:0000256" key="10">
    <source>
        <dbReference type="SAM" id="MobiDB-lite"/>
    </source>
</evidence>
<evidence type="ECO:0000256" key="6">
    <source>
        <dbReference type="ARBA" id="ARBA00022989"/>
    </source>
</evidence>
<keyword evidence="5 11" id="KW-0812">Transmembrane</keyword>
<dbReference type="PRINTS" id="PR00452">
    <property type="entry name" value="SH3DOMAIN"/>
</dbReference>
<feature type="domain" description="SH3" evidence="12">
    <location>
        <begin position="287"/>
        <end position="348"/>
    </location>
</feature>
<comment type="caution">
    <text evidence="13">The sequence shown here is derived from an EMBL/GenBank/DDBJ whole genome shotgun (WGS) entry which is preliminary data.</text>
</comment>
<feature type="region of interest" description="Disordered" evidence="10">
    <location>
        <begin position="148"/>
        <end position="173"/>
    </location>
</feature>
<keyword evidence="4" id="KW-1003">Cell membrane</keyword>
<gene>
    <name evidence="13" type="ORF">C8F04DRAFT_1269139</name>
</gene>
<feature type="transmembrane region" description="Helical" evidence="11">
    <location>
        <begin position="105"/>
        <end position="126"/>
    </location>
</feature>
<dbReference type="InterPro" id="IPR035522">
    <property type="entry name" value="Sho1_SH3"/>
</dbReference>
<dbReference type="SMART" id="SM00326">
    <property type="entry name" value="SH3"/>
    <property type="match status" value="1"/>
</dbReference>
<dbReference type="Pfam" id="PF00018">
    <property type="entry name" value="SH3_1"/>
    <property type="match status" value="1"/>
</dbReference>
<dbReference type="AlphaFoldDB" id="A0AAD6WU81"/>
<evidence type="ECO:0000256" key="4">
    <source>
        <dbReference type="ARBA" id="ARBA00022475"/>
    </source>
</evidence>
<dbReference type="PROSITE" id="PS50002">
    <property type="entry name" value="SH3"/>
    <property type="match status" value="1"/>
</dbReference>
<organism evidence="13 14">
    <name type="scientific">Mycena alexandri</name>
    <dbReference type="NCBI Taxonomy" id="1745969"/>
    <lineage>
        <taxon>Eukaryota</taxon>
        <taxon>Fungi</taxon>
        <taxon>Dikarya</taxon>
        <taxon>Basidiomycota</taxon>
        <taxon>Agaricomycotina</taxon>
        <taxon>Agaricomycetes</taxon>
        <taxon>Agaricomycetidae</taxon>
        <taxon>Agaricales</taxon>
        <taxon>Marasmiineae</taxon>
        <taxon>Mycenaceae</taxon>
        <taxon>Mycena</taxon>
    </lineage>
</organism>
<comment type="similarity">
    <text evidence="2">Belongs to the SHO1 family.</text>
</comment>
<dbReference type="InterPro" id="IPR036028">
    <property type="entry name" value="SH3-like_dom_sf"/>
</dbReference>
<accession>A0AAD6WU81</accession>
<keyword evidence="7" id="KW-0346">Stress response</keyword>
<evidence type="ECO:0000259" key="12">
    <source>
        <dbReference type="PROSITE" id="PS50002"/>
    </source>
</evidence>
<feature type="compositionally biased region" description="Polar residues" evidence="10">
    <location>
        <begin position="158"/>
        <end position="169"/>
    </location>
</feature>
<evidence type="ECO:0000256" key="5">
    <source>
        <dbReference type="ARBA" id="ARBA00022692"/>
    </source>
</evidence>
<dbReference type="InterPro" id="IPR001452">
    <property type="entry name" value="SH3_domain"/>
</dbReference>
<keyword evidence="8 11" id="KW-0472">Membrane</keyword>
<dbReference type="Gene3D" id="2.30.30.40">
    <property type="entry name" value="SH3 Domains"/>
    <property type="match status" value="1"/>
</dbReference>
<keyword evidence="14" id="KW-1185">Reference proteome</keyword>
<feature type="compositionally biased region" description="Pro residues" evidence="10">
    <location>
        <begin position="246"/>
        <end position="262"/>
    </location>
</feature>
<evidence type="ECO:0000256" key="8">
    <source>
        <dbReference type="ARBA" id="ARBA00023136"/>
    </source>
</evidence>
<comment type="subcellular location">
    <subcellularLocation>
        <location evidence="1">Cell membrane</location>
        <topology evidence="1">Multi-pass membrane protein</topology>
    </subcellularLocation>
</comment>
<evidence type="ECO:0000256" key="1">
    <source>
        <dbReference type="ARBA" id="ARBA00004651"/>
    </source>
</evidence>
<evidence type="ECO:0000256" key="9">
    <source>
        <dbReference type="PROSITE-ProRule" id="PRU00192"/>
    </source>
</evidence>
<dbReference type="GO" id="GO:0005886">
    <property type="term" value="C:plasma membrane"/>
    <property type="evidence" value="ECO:0007669"/>
    <property type="project" value="UniProtKB-SubCell"/>
</dbReference>
<sequence length="348" mass="36929">MALRLDFSPFRTHYFFLVTTLLATLGWLLAFIFQVIATAQFGHESVGPLWFAILLQGFLDVAFLCTVATDAIEPSRFQMSAFASIATVFAVLGVDTGVFSGQPTLAAMGAGYLVLAIVNILWILYFTCEEGSLTLHLLNYLGTGGLPAPSPRRRKTRPQSVAASYTPRNKPNYALGSGAASRALHGASSAVGAGLKRSGTGRSATSRKSLVGSIAGPEPEGPSSTPVDEVPPIPDIPRIPGLPQAPRMPPPLSLPPPPPPPMPISPAIQSIVGPQIVARDAASEISEVLVRAQALHAYKGSPVDPNELSFAKGEILEIEDQEGKWWQARKLDGTFGIVPSNYVTVLPV</sequence>
<reference evidence="13" key="1">
    <citation type="submission" date="2023-03" db="EMBL/GenBank/DDBJ databases">
        <title>Massive genome expansion in bonnet fungi (Mycena s.s.) driven by repeated elements and novel gene families across ecological guilds.</title>
        <authorList>
            <consortium name="Lawrence Berkeley National Laboratory"/>
            <person name="Harder C.B."/>
            <person name="Miyauchi S."/>
            <person name="Viragh M."/>
            <person name="Kuo A."/>
            <person name="Thoen E."/>
            <person name="Andreopoulos B."/>
            <person name="Lu D."/>
            <person name="Skrede I."/>
            <person name="Drula E."/>
            <person name="Henrissat B."/>
            <person name="Morin E."/>
            <person name="Kohler A."/>
            <person name="Barry K."/>
            <person name="LaButti K."/>
            <person name="Morin E."/>
            <person name="Salamov A."/>
            <person name="Lipzen A."/>
            <person name="Mereny Z."/>
            <person name="Hegedus B."/>
            <person name="Baldrian P."/>
            <person name="Stursova M."/>
            <person name="Weitz H."/>
            <person name="Taylor A."/>
            <person name="Grigoriev I.V."/>
            <person name="Nagy L.G."/>
            <person name="Martin F."/>
            <person name="Kauserud H."/>
        </authorList>
    </citation>
    <scope>NUCLEOTIDE SEQUENCE</scope>
    <source>
        <strain evidence="13">CBHHK200</strain>
    </source>
</reference>
<name>A0AAD6WU81_9AGAR</name>
<protein>
    <recommendedName>
        <fullName evidence="12">SH3 domain-containing protein</fullName>
    </recommendedName>
</protein>
<feature type="transmembrane region" description="Helical" evidence="11">
    <location>
        <begin position="12"/>
        <end position="37"/>
    </location>
</feature>
<evidence type="ECO:0000256" key="3">
    <source>
        <dbReference type="ARBA" id="ARBA00022443"/>
    </source>
</evidence>
<dbReference type="SUPFAM" id="SSF50044">
    <property type="entry name" value="SH3-domain"/>
    <property type="match status" value="1"/>
</dbReference>
<feature type="transmembrane region" description="Helical" evidence="11">
    <location>
        <begin position="49"/>
        <end position="69"/>
    </location>
</feature>
<keyword evidence="6 11" id="KW-1133">Transmembrane helix</keyword>
<evidence type="ECO:0000256" key="7">
    <source>
        <dbReference type="ARBA" id="ARBA00023016"/>
    </source>
</evidence>
<dbReference type="EMBL" id="JARJCM010000152">
    <property type="protein sequence ID" value="KAJ7025522.1"/>
    <property type="molecule type" value="Genomic_DNA"/>
</dbReference>
<evidence type="ECO:0000256" key="11">
    <source>
        <dbReference type="SAM" id="Phobius"/>
    </source>
</evidence>
<feature type="transmembrane region" description="Helical" evidence="11">
    <location>
        <begin position="81"/>
        <end position="99"/>
    </location>
</feature>
<dbReference type="Proteomes" id="UP001218188">
    <property type="component" value="Unassembled WGS sequence"/>
</dbReference>
<dbReference type="CDD" id="cd11855">
    <property type="entry name" value="SH3_Sho1p"/>
    <property type="match status" value="1"/>
</dbReference>